<evidence type="ECO:0000256" key="2">
    <source>
        <dbReference type="ARBA" id="ARBA00022723"/>
    </source>
</evidence>
<dbReference type="OrthoDB" id="9790995at2"/>
<dbReference type="Pfam" id="PF19301">
    <property type="entry name" value="LigXa_C"/>
    <property type="match status" value="1"/>
</dbReference>
<dbReference type="Gene3D" id="3.90.380.10">
    <property type="entry name" value="Naphthalene 1,2-dioxygenase Alpha Subunit, Chain A, domain 1"/>
    <property type="match status" value="1"/>
</dbReference>
<accession>A0A5E4UDC2</accession>
<evidence type="ECO:0000313" key="7">
    <source>
        <dbReference type="EMBL" id="VVD97028.1"/>
    </source>
</evidence>
<dbReference type="InterPro" id="IPR050584">
    <property type="entry name" value="Cholesterol_7-desaturase"/>
</dbReference>
<dbReference type="Pfam" id="PF00355">
    <property type="entry name" value="Rieske"/>
    <property type="match status" value="1"/>
</dbReference>
<dbReference type="InterPro" id="IPR017941">
    <property type="entry name" value="Rieske_2Fe-2S"/>
</dbReference>
<reference evidence="7 8" key="1">
    <citation type="submission" date="2019-08" db="EMBL/GenBank/DDBJ databases">
        <authorList>
            <person name="Peeters C."/>
        </authorList>
    </citation>
    <scope>NUCLEOTIDE SEQUENCE [LARGE SCALE GENOMIC DNA]</scope>
    <source>
        <strain evidence="7 8">LMG 31013</strain>
    </source>
</reference>
<keyword evidence="3" id="KW-0560">Oxidoreductase</keyword>
<proteinExistence type="predicted"/>
<dbReference type="PANTHER" id="PTHR21266:SF59">
    <property type="entry name" value="BLR4922 PROTEIN"/>
    <property type="match status" value="1"/>
</dbReference>
<protein>
    <submittedName>
        <fullName evidence="7">(2Fe-2S)-binding protein</fullName>
    </submittedName>
</protein>
<dbReference type="InterPro" id="IPR015881">
    <property type="entry name" value="ARHD_Rieske_2Fe_2S"/>
</dbReference>
<dbReference type="GO" id="GO:0005506">
    <property type="term" value="F:iron ion binding"/>
    <property type="evidence" value="ECO:0007669"/>
    <property type="project" value="InterPro"/>
</dbReference>
<keyword evidence="5" id="KW-0411">Iron-sulfur</keyword>
<evidence type="ECO:0000256" key="4">
    <source>
        <dbReference type="ARBA" id="ARBA00023004"/>
    </source>
</evidence>
<sequence length="437" mass="49625">MLTHQDNEMLTRTGTGTPMGELFRRFWQPVALSRELPENDGPPIRVQLLGEHLVAFRDTQGRVGLVEPKCPHRGADLFYGRNEECGLRCVFHGWKFDVTGKAVDLPIVPRDSAYHETISIRAYPTREFGEIIWAWLGPKDSVPEVPQLDFGTVSAPHRYVTKKLQECNWAQAIEGALDTSHFSFLHMPAPSVPSNENPDAPADERRLRWIREDPMPRFSILEHDVGFVVGGARRTDSELLYWRSAQFALPSHSTTPSTLPGENHFGYTFVPIDDENCWIYTYVWNPERPLSEEERAHLKGGHGVVAEVDENFRPLRNRSNEYMLNRVEQKTLSFTGVRGVAEQDALVQESMGRIADRTIEHLTTTDAAVVRFRRTMLKQAKDLAAGTEPSAPRHHEGFRLRSGSWMANEGVPFEDVMRERFGDPVGRVIAENETVTK</sequence>
<dbReference type="PANTHER" id="PTHR21266">
    <property type="entry name" value="IRON-SULFUR DOMAIN CONTAINING PROTEIN"/>
    <property type="match status" value="1"/>
</dbReference>
<dbReference type="EMBL" id="CABPRU010000003">
    <property type="protein sequence ID" value="VVD97028.1"/>
    <property type="molecule type" value="Genomic_DNA"/>
</dbReference>
<dbReference type="InterPro" id="IPR036922">
    <property type="entry name" value="Rieske_2Fe-2S_sf"/>
</dbReference>
<dbReference type="InterPro" id="IPR045623">
    <property type="entry name" value="LigXa_C"/>
</dbReference>
<dbReference type="Gene3D" id="2.102.10.10">
    <property type="entry name" value="Rieske [2Fe-2S] iron-sulphur domain"/>
    <property type="match status" value="1"/>
</dbReference>
<evidence type="ECO:0000259" key="6">
    <source>
        <dbReference type="PROSITE" id="PS51296"/>
    </source>
</evidence>
<dbReference type="RefSeq" id="WP_150612579.1">
    <property type="nucleotide sequence ID" value="NZ_CABPRU010000003.1"/>
</dbReference>
<feature type="domain" description="Rieske" evidence="6">
    <location>
        <begin position="27"/>
        <end position="134"/>
    </location>
</feature>
<dbReference type="AlphaFoldDB" id="A0A5E4UDC2"/>
<evidence type="ECO:0000256" key="3">
    <source>
        <dbReference type="ARBA" id="ARBA00023002"/>
    </source>
</evidence>
<name>A0A5E4UDC2_9BURK</name>
<keyword evidence="8" id="KW-1185">Reference proteome</keyword>
<dbReference type="SUPFAM" id="SSF55961">
    <property type="entry name" value="Bet v1-like"/>
    <property type="match status" value="1"/>
</dbReference>
<dbReference type="PROSITE" id="PS51296">
    <property type="entry name" value="RIESKE"/>
    <property type="match status" value="1"/>
</dbReference>
<dbReference type="Proteomes" id="UP000334380">
    <property type="component" value="Unassembled WGS sequence"/>
</dbReference>
<evidence type="ECO:0000256" key="1">
    <source>
        <dbReference type="ARBA" id="ARBA00022714"/>
    </source>
</evidence>
<organism evidence="7 8">
    <name type="scientific">Pandoraea terrigena</name>
    <dbReference type="NCBI Taxonomy" id="2508292"/>
    <lineage>
        <taxon>Bacteria</taxon>
        <taxon>Pseudomonadati</taxon>
        <taxon>Pseudomonadota</taxon>
        <taxon>Betaproteobacteria</taxon>
        <taxon>Burkholderiales</taxon>
        <taxon>Burkholderiaceae</taxon>
        <taxon>Pandoraea</taxon>
    </lineage>
</organism>
<evidence type="ECO:0000256" key="5">
    <source>
        <dbReference type="ARBA" id="ARBA00023014"/>
    </source>
</evidence>
<keyword evidence="1" id="KW-0001">2Fe-2S</keyword>
<evidence type="ECO:0000313" key="8">
    <source>
        <dbReference type="Proteomes" id="UP000334380"/>
    </source>
</evidence>
<keyword evidence="2" id="KW-0479">Metal-binding</keyword>
<dbReference type="CDD" id="cd03479">
    <property type="entry name" value="Rieske_RO_Alpha_PhDO_like"/>
    <property type="match status" value="1"/>
</dbReference>
<dbReference type="GO" id="GO:0051537">
    <property type="term" value="F:2 iron, 2 sulfur cluster binding"/>
    <property type="evidence" value="ECO:0007669"/>
    <property type="project" value="UniProtKB-KW"/>
</dbReference>
<dbReference type="SUPFAM" id="SSF50022">
    <property type="entry name" value="ISP domain"/>
    <property type="match status" value="1"/>
</dbReference>
<keyword evidence="4" id="KW-0408">Iron</keyword>
<dbReference type="GO" id="GO:0016491">
    <property type="term" value="F:oxidoreductase activity"/>
    <property type="evidence" value="ECO:0007669"/>
    <property type="project" value="UniProtKB-KW"/>
</dbReference>
<gene>
    <name evidence="7" type="ORF">PTE31013_01941</name>
</gene>
<dbReference type="PROSITE" id="PS00570">
    <property type="entry name" value="RING_HYDROXYL_ALPHA"/>
    <property type="match status" value="1"/>
</dbReference>